<dbReference type="EMBL" id="CVQI01002891">
    <property type="protein sequence ID" value="CRK12203.1"/>
    <property type="molecule type" value="Genomic_DNA"/>
</dbReference>
<gene>
    <name evidence="5" type="ORF">BN1708_015295</name>
    <name evidence="4" type="ORF">BN1723_009645</name>
</gene>
<dbReference type="Proteomes" id="UP000045706">
    <property type="component" value="Unassembled WGS sequence"/>
</dbReference>
<organism evidence="5 6">
    <name type="scientific">Verticillium longisporum</name>
    <name type="common">Verticillium dahliae var. longisporum</name>
    <dbReference type="NCBI Taxonomy" id="100787"/>
    <lineage>
        <taxon>Eukaryota</taxon>
        <taxon>Fungi</taxon>
        <taxon>Dikarya</taxon>
        <taxon>Ascomycota</taxon>
        <taxon>Pezizomycotina</taxon>
        <taxon>Sordariomycetes</taxon>
        <taxon>Hypocreomycetidae</taxon>
        <taxon>Glomerellales</taxon>
        <taxon>Plectosphaerellaceae</taxon>
        <taxon>Verticillium</taxon>
    </lineage>
</organism>
<evidence type="ECO:0000313" key="4">
    <source>
        <dbReference type="EMBL" id="CRK12203.1"/>
    </source>
</evidence>
<dbReference type="InterPro" id="IPR036291">
    <property type="entry name" value="NAD(P)-bd_dom_sf"/>
</dbReference>
<dbReference type="PANTHER" id="PTHR43618:SF18">
    <property type="entry name" value="SHORT CHAIN DEHYDROGENASE_REDUCTASE FAMILY (AFU_ORTHOLOGUE AFUA_5G12480)"/>
    <property type="match status" value="1"/>
</dbReference>
<dbReference type="SUPFAM" id="SSF51735">
    <property type="entry name" value="NAD(P)-binding Rossmann-fold domains"/>
    <property type="match status" value="1"/>
</dbReference>
<sequence>MTSTSMESPATLQAGNLFSVTGLIAVVTGGGTGLGLLMTKALVANGATVYILGRRGDILKEAAQSTGVEAVKPVICDVTSKASLTSAANVISADTGYINLLICNAGISGPQTYRPSSEDQISVEDFSRVNMDVPIEDYTRTFEANVVATWYTTMAFLRLLDAGNRKGNVWQKSQVVAITSIAAFNKVNTAGFAYSQSKAACTHLMKNLAVALPRWEIRANMICPGRQYFELSSSFNIVAHFESPNRGGIGRDMVPLERMGNEEDMAGAVLYLASRAGAYCNGSIIMTDGGRLGNFASTF</sequence>
<dbReference type="AlphaFoldDB" id="A0A0G4M419"/>
<dbReference type="GO" id="GO:0016491">
    <property type="term" value="F:oxidoreductase activity"/>
    <property type="evidence" value="ECO:0007669"/>
    <property type="project" value="UniProtKB-KW"/>
</dbReference>
<comment type="similarity">
    <text evidence="1">Belongs to the short-chain dehydrogenases/reductases (SDR) family.</text>
</comment>
<dbReference type="STRING" id="100787.A0A0G4M419"/>
<dbReference type="InterPro" id="IPR002347">
    <property type="entry name" value="SDR_fam"/>
</dbReference>
<reference evidence="6 7" key="1">
    <citation type="submission" date="2015-05" db="EMBL/GenBank/DDBJ databases">
        <authorList>
            <person name="Fogelqvist Johan"/>
        </authorList>
    </citation>
    <scope>NUCLEOTIDE SEQUENCE [LARGE SCALE GENOMIC DNA]</scope>
    <source>
        <strain evidence="5">VL1</strain>
        <strain evidence="4">VL2</strain>
    </source>
</reference>
<dbReference type="CDD" id="cd05233">
    <property type="entry name" value="SDR_c"/>
    <property type="match status" value="1"/>
</dbReference>
<dbReference type="PRINTS" id="PR00081">
    <property type="entry name" value="GDHRDH"/>
</dbReference>
<dbReference type="Pfam" id="PF13561">
    <property type="entry name" value="adh_short_C2"/>
    <property type="match status" value="1"/>
</dbReference>
<dbReference type="EMBL" id="CVQH01020818">
    <property type="protein sequence ID" value="CRK28650.1"/>
    <property type="molecule type" value="Genomic_DNA"/>
</dbReference>
<accession>A0A0G4M419</accession>
<evidence type="ECO:0000313" key="6">
    <source>
        <dbReference type="Proteomes" id="UP000044602"/>
    </source>
</evidence>
<evidence type="ECO:0000256" key="3">
    <source>
        <dbReference type="ARBA" id="ARBA00023002"/>
    </source>
</evidence>
<evidence type="ECO:0000256" key="2">
    <source>
        <dbReference type="ARBA" id="ARBA00022857"/>
    </source>
</evidence>
<name>A0A0G4M419_VERLO</name>
<keyword evidence="2" id="KW-0521">NADP</keyword>
<keyword evidence="3" id="KW-0560">Oxidoreductase</keyword>
<dbReference type="Gene3D" id="3.40.50.720">
    <property type="entry name" value="NAD(P)-binding Rossmann-like Domain"/>
    <property type="match status" value="1"/>
</dbReference>
<dbReference type="InterPro" id="IPR052178">
    <property type="entry name" value="Sec_Metab_Biosynth_SDR"/>
</dbReference>
<evidence type="ECO:0000256" key="1">
    <source>
        <dbReference type="ARBA" id="ARBA00006484"/>
    </source>
</evidence>
<dbReference type="Proteomes" id="UP000044602">
    <property type="component" value="Unassembled WGS sequence"/>
</dbReference>
<proteinExistence type="inferred from homology"/>
<protein>
    <submittedName>
        <fullName evidence="5">Uncharacterized protein</fullName>
    </submittedName>
</protein>
<dbReference type="PANTHER" id="PTHR43618">
    <property type="entry name" value="7-ALPHA-HYDROXYSTEROID DEHYDROGENASE"/>
    <property type="match status" value="1"/>
</dbReference>
<keyword evidence="6" id="KW-1185">Reference proteome</keyword>
<evidence type="ECO:0000313" key="7">
    <source>
        <dbReference type="Proteomes" id="UP000045706"/>
    </source>
</evidence>
<evidence type="ECO:0000313" key="5">
    <source>
        <dbReference type="EMBL" id="CRK28650.1"/>
    </source>
</evidence>